<dbReference type="SUPFAM" id="SSF53756">
    <property type="entry name" value="UDP-Glycosyltransferase/glycogen phosphorylase"/>
    <property type="match status" value="1"/>
</dbReference>
<gene>
    <name evidence="3" type="ORF">ACFS6J_26380</name>
</gene>
<dbReference type="InterPro" id="IPR028098">
    <property type="entry name" value="Glyco_trans_4-like_N"/>
</dbReference>
<organism evidence="3 4">
    <name type="scientific">Olivibacter jilunii</name>
    <dbReference type="NCBI Taxonomy" id="985016"/>
    <lineage>
        <taxon>Bacteria</taxon>
        <taxon>Pseudomonadati</taxon>
        <taxon>Bacteroidota</taxon>
        <taxon>Sphingobacteriia</taxon>
        <taxon>Sphingobacteriales</taxon>
        <taxon>Sphingobacteriaceae</taxon>
        <taxon>Olivibacter</taxon>
    </lineage>
</organism>
<feature type="domain" description="Glycosyl transferase family 1" evidence="1">
    <location>
        <begin position="190"/>
        <end position="343"/>
    </location>
</feature>
<accession>A0ABW6BB51</accession>
<sequence length="373" mass="42282">MKILHIINNLDKGGAERLLVETLPLYKSLGYDMSLLQLSSRHSSENYLAKLASAGITCSSLGDGSVYNPLLIFRLKQYLESHRFDCIHVHLFPAMYFAILSTLLTKRLCTGFIFTEHSTVNRRLENKWWRWLDRYVYIRYDRIIAISQPIAEKLKEHYKLGAKILIIPNGLNLEQINKLPALTKVQLTNNLGIPVNTCLLFMAARFAYPKDQISVVKALKFLPENYHLLLAGEGELLKKVEELIEEEALVNRVHLLGFRDDAIRIMKAVDINILSSAYEGLSGVAIEALASGKPFLGTDVPGINDVVPDSRFLFSFGDVNGLADRIIHITEHAQYASAMVKDAVQYVKQYDIHRMLSAHTNLYEEVVHEKKAE</sequence>
<feature type="domain" description="Glycosyltransferase subfamily 4-like N-terminal" evidence="2">
    <location>
        <begin position="13"/>
        <end position="175"/>
    </location>
</feature>
<evidence type="ECO:0000259" key="2">
    <source>
        <dbReference type="Pfam" id="PF13439"/>
    </source>
</evidence>
<evidence type="ECO:0000313" key="4">
    <source>
        <dbReference type="Proteomes" id="UP001597560"/>
    </source>
</evidence>
<dbReference type="Pfam" id="PF00534">
    <property type="entry name" value="Glycos_transf_1"/>
    <property type="match status" value="1"/>
</dbReference>
<dbReference type="PANTHER" id="PTHR12526">
    <property type="entry name" value="GLYCOSYLTRANSFERASE"/>
    <property type="match status" value="1"/>
</dbReference>
<dbReference type="PANTHER" id="PTHR12526:SF630">
    <property type="entry name" value="GLYCOSYLTRANSFERASE"/>
    <property type="match status" value="1"/>
</dbReference>
<dbReference type="RefSeq" id="WP_377613332.1">
    <property type="nucleotide sequence ID" value="NZ_JBHUPA010000029.1"/>
</dbReference>
<proteinExistence type="predicted"/>
<evidence type="ECO:0000259" key="1">
    <source>
        <dbReference type="Pfam" id="PF00534"/>
    </source>
</evidence>
<evidence type="ECO:0000313" key="3">
    <source>
        <dbReference type="EMBL" id="MFD2965356.1"/>
    </source>
</evidence>
<dbReference type="InterPro" id="IPR001296">
    <property type="entry name" value="Glyco_trans_1"/>
</dbReference>
<dbReference type="Gene3D" id="3.40.50.2000">
    <property type="entry name" value="Glycogen Phosphorylase B"/>
    <property type="match status" value="2"/>
</dbReference>
<keyword evidence="3" id="KW-0808">Transferase</keyword>
<dbReference type="EMBL" id="JBHUPA010000029">
    <property type="protein sequence ID" value="MFD2965356.1"/>
    <property type="molecule type" value="Genomic_DNA"/>
</dbReference>
<dbReference type="EC" id="2.4.-.-" evidence="3"/>
<comment type="caution">
    <text evidence="3">The sequence shown here is derived from an EMBL/GenBank/DDBJ whole genome shotgun (WGS) entry which is preliminary data.</text>
</comment>
<name>A0ABW6BB51_9SPHI</name>
<reference evidence="4" key="1">
    <citation type="journal article" date="2019" name="Int. J. Syst. Evol. Microbiol.">
        <title>The Global Catalogue of Microorganisms (GCM) 10K type strain sequencing project: providing services to taxonomists for standard genome sequencing and annotation.</title>
        <authorList>
            <consortium name="The Broad Institute Genomics Platform"/>
            <consortium name="The Broad Institute Genome Sequencing Center for Infectious Disease"/>
            <person name="Wu L."/>
            <person name="Ma J."/>
        </authorList>
    </citation>
    <scope>NUCLEOTIDE SEQUENCE [LARGE SCALE GENOMIC DNA]</scope>
    <source>
        <strain evidence="4">KCTC 23098</strain>
    </source>
</reference>
<protein>
    <submittedName>
        <fullName evidence="3">Glycosyltransferase</fullName>
        <ecNumber evidence="3">2.4.-.-</ecNumber>
    </submittedName>
</protein>
<keyword evidence="3" id="KW-0328">Glycosyltransferase</keyword>
<dbReference type="Proteomes" id="UP001597560">
    <property type="component" value="Unassembled WGS sequence"/>
</dbReference>
<dbReference type="Pfam" id="PF13439">
    <property type="entry name" value="Glyco_transf_4"/>
    <property type="match status" value="1"/>
</dbReference>
<keyword evidence="4" id="KW-1185">Reference proteome</keyword>
<dbReference type="GO" id="GO:0016757">
    <property type="term" value="F:glycosyltransferase activity"/>
    <property type="evidence" value="ECO:0007669"/>
    <property type="project" value="UniProtKB-KW"/>
</dbReference>